<evidence type="ECO:0000256" key="3">
    <source>
        <dbReference type="ARBA" id="ARBA00019015"/>
    </source>
</evidence>
<dbReference type="GO" id="GO:0071978">
    <property type="term" value="P:bacterial-type flagellum-dependent swarming motility"/>
    <property type="evidence" value="ECO:0007669"/>
    <property type="project" value="TreeGrafter"/>
</dbReference>
<reference evidence="10 11" key="1">
    <citation type="submission" date="2019-03" db="EMBL/GenBank/DDBJ databases">
        <title>Genomic Encyclopedia of Type Strains, Phase IV (KMG-IV): sequencing the most valuable type-strain genomes for metagenomic binning, comparative biology and taxonomic classification.</title>
        <authorList>
            <person name="Goeker M."/>
        </authorList>
    </citation>
    <scope>NUCLEOTIDE SEQUENCE [LARGE SCALE GENOMIC DNA]</scope>
    <source>
        <strain evidence="10 11">DSM 18555</strain>
    </source>
</reference>
<gene>
    <name evidence="10" type="ORF">EV677_1451</name>
</gene>
<dbReference type="GO" id="GO:0005829">
    <property type="term" value="C:cytosol"/>
    <property type="evidence" value="ECO:0007669"/>
    <property type="project" value="TreeGrafter"/>
</dbReference>
<keyword evidence="10" id="KW-0966">Cell projection</keyword>
<dbReference type="RefSeq" id="WP_112991569.1">
    <property type="nucleotide sequence ID" value="NZ_PTLZ01000001.1"/>
</dbReference>
<evidence type="ECO:0000259" key="6">
    <source>
        <dbReference type="Pfam" id="PF00460"/>
    </source>
</evidence>
<keyword evidence="10" id="KW-0969">Cilium</keyword>
<feature type="domain" description="Flagellar hook protein FlgE/F/G-like D1" evidence="9">
    <location>
        <begin position="83"/>
        <end position="124"/>
    </location>
</feature>
<dbReference type="InterPro" id="IPR020013">
    <property type="entry name" value="Flagellar_FlgE/F/G"/>
</dbReference>
<dbReference type="AlphaFoldDB" id="A0A4R6GK92"/>
<evidence type="ECO:0000259" key="9">
    <source>
        <dbReference type="Pfam" id="PF22692"/>
    </source>
</evidence>
<keyword evidence="10" id="KW-0282">Flagellum</keyword>
<comment type="similarity">
    <text evidence="2 5">Belongs to the flagella basal body rod proteins family.</text>
</comment>
<comment type="caution">
    <text evidence="10">The sequence shown here is derived from an EMBL/GenBank/DDBJ whole genome shotgun (WGS) entry which is preliminary data.</text>
</comment>
<evidence type="ECO:0000313" key="11">
    <source>
        <dbReference type="Proteomes" id="UP000294737"/>
    </source>
</evidence>
<protein>
    <recommendedName>
        <fullName evidence="3 5">Flagellar hook protein FlgE</fullName>
    </recommendedName>
</protein>
<evidence type="ECO:0000256" key="4">
    <source>
        <dbReference type="ARBA" id="ARBA00023143"/>
    </source>
</evidence>
<dbReference type="InterPro" id="IPR019776">
    <property type="entry name" value="Flagellar_basal_body_rod_CS"/>
</dbReference>
<dbReference type="OrthoDB" id="8578401at2"/>
<dbReference type="InterPro" id="IPR037058">
    <property type="entry name" value="Falgellar_hook_FlgE_sf"/>
</dbReference>
<dbReference type="Pfam" id="PF07559">
    <property type="entry name" value="FlgE_D2"/>
    <property type="match status" value="1"/>
</dbReference>
<dbReference type="GO" id="GO:0009425">
    <property type="term" value="C:bacterial-type flagellum basal body"/>
    <property type="evidence" value="ECO:0007669"/>
    <property type="project" value="UniProtKB-SubCell"/>
</dbReference>
<dbReference type="Pfam" id="PF22692">
    <property type="entry name" value="LlgE_F_G_D1"/>
    <property type="match status" value="1"/>
</dbReference>
<comment type="subcellular location">
    <subcellularLocation>
        <location evidence="1 5">Bacterial flagellum basal body</location>
    </subcellularLocation>
</comment>
<organism evidence="10 11">
    <name type="scientific">Herminiimonas fonticola</name>
    <dbReference type="NCBI Taxonomy" id="303380"/>
    <lineage>
        <taxon>Bacteria</taxon>
        <taxon>Pseudomonadati</taxon>
        <taxon>Pseudomonadota</taxon>
        <taxon>Betaproteobacteria</taxon>
        <taxon>Burkholderiales</taxon>
        <taxon>Oxalobacteraceae</taxon>
        <taxon>Herminiimonas</taxon>
    </lineage>
</organism>
<dbReference type="InterPro" id="IPR010930">
    <property type="entry name" value="Flg_bb/hook_C_dom"/>
</dbReference>
<accession>A0A4R6GK92</accession>
<dbReference type="SUPFAM" id="SSF117143">
    <property type="entry name" value="Flagellar hook protein flgE"/>
    <property type="match status" value="1"/>
</dbReference>
<feature type="domain" description="Flagellar hook protein FlgE D2" evidence="8">
    <location>
        <begin position="162"/>
        <end position="297"/>
    </location>
</feature>
<feature type="domain" description="Flagellar basal-body/hook protein C-terminal" evidence="7">
    <location>
        <begin position="370"/>
        <end position="415"/>
    </location>
</feature>
<dbReference type="PROSITE" id="PS00588">
    <property type="entry name" value="FLAGELLA_BB_ROD"/>
    <property type="match status" value="1"/>
</dbReference>
<evidence type="ECO:0000259" key="8">
    <source>
        <dbReference type="Pfam" id="PF07559"/>
    </source>
</evidence>
<evidence type="ECO:0000256" key="2">
    <source>
        <dbReference type="ARBA" id="ARBA00009677"/>
    </source>
</evidence>
<dbReference type="Gene3D" id="2.60.98.20">
    <property type="entry name" value="Flagellar hook protein FlgE"/>
    <property type="match status" value="1"/>
</dbReference>
<dbReference type="Proteomes" id="UP000294737">
    <property type="component" value="Unassembled WGS sequence"/>
</dbReference>
<evidence type="ECO:0000313" key="10">
    <source>
        <dbReference type="EMBL" id="TDN94890.1"/>
    </source>
</evidence>
<proteinExistence type="inferred from homology"/>
<dbReference type="EMBL" id="SNWF01000004">
    <property type="protein sequence ID" value="TDN94890.1"/>
    <property type="molecule type" value="Genomic_DNA"/>
</dbReference>
<sequence length="416" mass="43098">MSFQQGLSGLNAATKSLEAIGNNVANANTVGFKQSQVQFSDVYANSLVGSGGTQIGIGTQVSRVAQQFSQGNVTASNNPLDMAINGGGFFRMSNNGAISYARNGQFILSKEGYIESASGQRLTGYLADANGTVAIGAPGELRIDKADLAPAATTNYELKLTLDSRKAVLPAASFDPTDPTTFSDSTSVPVFDSLGNSHILRTFYVKTASGAAGATWTVFATNDDVPIGYVPPAAPVPLGTMDFNNGGVLTGTTPSPLVAAMAVTSGAATPFNISIDSTGTQQFAQDFGVAKQLPDGYAAGTLTGFSVSTNGEIVGRYTNGQVNILGQVILSSFANPNGLQNIGDNQWVETAESGVPLTSTPGSSGLGAVQSSRVEDSNVDLTAELVNMITAQRYYQANAQTIKTQDQILQTLVNLR</sequence>
<dbReference type="InterPro" id="IPR053967">
    <property type="entry name" value="LlgE_F_G-like_D1"/>
</dbReference>
<comment type="function">
    <text evidence="5">A flexible structure which links the flagellar filament to the drive apparatus in the basal body.</text>
</comment>
<dbReference type="NCBIfam" id="TIGR03506">
    <property type="entry name" value="FlgEFG_subfam"/>
    <property type="match status" value="1"/>
</dbReference>
<feature type="domain" description="Flagellar basal body rod protein N-terminal" evidence="6">
    <location>
        <begin position="6"/>
        <end position="33"/>
    </location>
</feature>
<evidence type="ECO:0000256" key="1">
    <source>
        <dbReference type="ARBA" id="ARBA00004117"/>
    </source>
</evidence>
<dbReference type="PANTHER" id="PTHR30435:SF1">
    <property type="entry name" value="FLAGELLAR HOOK PROTEIN FLGE"/>
    <property type="match status" value="1"/>
</dbReference>
<dbReference type="PANTHER" id="PTHR30435">
    <property type="entry name" value="FLAGELLAR PROTEIN"/>
    <property type="match status" value="1"/>
</dbReference>
<dbReference type="GO" id="GO:0009424">
    <property type="term" value="C:bacterial-type flagellum hook"/>
    <property type="evidence" value="ECO:0007669"/>
    <property type="project" value="TreeGrafter"/>
</dbReference>
<dbReference type="Pfam" id="PF00460">
    <property type="entry name" value="Flg_bb_rod"/>
    <property type="match status" value="1"/>
</dbReference>
<name>A0A4R6GK92_9BURK</name>
<evidence type="ECO:0000259" key="7">
    <source>
        <dbReference type="Pfam" id="PF06429"/>
    </source>
</evidence>
<dbReference type="Pfam" id="PF06429">
    <property type="entry name" value="Flg_bbr_C"/>
    <property type="match status" value="1"/>
</dbReference>
<dbReference type="InterPro" id="IPR037925">
    <property type="entry name" value="FlgE/F/G-like"/>
</dbReference>
<keyword evidence="11" id="KW-1185">Reference proteome</keyword>
<dbReference type="InterPro" id="IPR001444">
    <property type="entry name" value="Flag_bb_rod_N"/>
</dbReference>
<dbReference type="NCBIfam" id="NF004238">
    <property type="entry name" value="PRK05682.1-1"/>
    <property type="match status" value="1"/>
</dbReference>
<dbReference type="InterPro" id="IPR011491">
    <property type="entry name" value="FlgE_D2"/>
</dbReference>
<evidence type="ECO:0000256" key="5">
    <source>
        <dbReference type="RuleBase" id="RU362116"/>
    </source>
</evidence>
<keyword evidence="4 5" id="KW-0975">Bacterial flagellum</keyword>